<feature type="chain" id="PRO_5004057710" evidence="9">
    <location>
        <begin position="22"/>
        <end position="502"/>
    </location>
</feature>
<proteinExistence type="predicted"/>
<dbReference type="GO" id="GO:0005886">
    <property type="term" value="C:plasma membrane"/>
    <property type="evidence" value="ECO:0007669"/>
    <property type="project" value="UniProtKB-SubCell"/>
</dbReference>
<evidence type="ECO:0000256" key="8">
    <source>
        <dbReference type="SAM" id="MobiDB-lite"/>
    </source>
</evidence>
<reference evidence="11" key="2">
    <citation type="journal article" date="2014" name="Mol. Biochem. Parasitol.">
        <title>Capturing the variant surface glycoprotein repertoire (the VSGnome) of Trypanosoma brucei Lister 427.</title>
        <authorList>
            <person name="Cross G.A."/>
            <person name="Kim H.S."/>
            <person name="Wickstead B."/>
        </authorList>
    </citation>
    <scope>NUCLEOTIDE SEQUENCE</scope>
    <source>
        <strain evidence="11">Lister 427</strain>
    </source>
</reference>
<evidence type="ECO:0000313" key="11">
    <source>
        <dbReference type="EMBL" id="AGH59857.1"/>
    </source>
</evidence>
<evidence type="ECO:0000256" key="1">
    <source>
        <dbReference type="ARBA" id="ARBA00002523"/>
    </source>
</evidence>
<name>M4SYV9_9TRYP</name>
<feature type="domain" description="Trypanosome variant surface glycoprotein C-terminal" evidence="10">
    <location>
        <begin position="429"/>
        <end position="501"/>
    </location>
</feature>
<evidence type="ECO:0000256" key="6">
    <source>
        <dbReference type="ARBA" id="ARBA00023180"/>
    </source>
</evidence>
<evidence type="ECO:0000256" key="7">
    <source>
        <dbReference type="ARBA" id="ARBA00023288"/>
    </source>
</evidence>
<keyword evidence="3" id="KW-1003">Cell membrane</keyword>
<evidence type="ECO:0000256" key="2">
    <source>
        <dbReference type="ARBA" id="ARBA00004609"/>
    </source>
</evidence>
<dbReference type="Gene3D" id="3.30.1680.40">
    <property type="match status" value="1"/>
</dbReference>
<feature type="region of interest" description="Disordered" evidence="8">
    <location>
        <begin position="403"/>
        <end position="429"/>
    </location>
</feature>
<evidence type="ECO:0000256" key="3">
    <source>
        <dbReference type="ARBA" id="ARBA00022475"/>
    </source>
</evidence>
<dbReference type="VEuPathDB" id="TriTrypDB:Tb927.11.19380"/>
<dbReference type="Pfam" id="PF10659">
    <property type="entry name" value="Trypan_glycop_C"/>
    <property type="match status" value="1"/>
</dbReference>
<dbReference type="VEuPathDB" id="TriTrypDB:Tb427_000225700"/>
<protein>
    <submittedName>
        <fullName evidence="11">Variant surface glycoprotein 481</fullName>
    </submittedName>
</protein>
<feature type="signal peptide" evidence="9">
    <location>
        <begin position="1"/>
        <end position="21"/>
    </location>
</feature>
<dbReference type="VEuPathDB" id="TriTrypDB:Tb1125.Tb10.v4.0257"/>
<evidence type="ECO:0000259" key="10">
    <source>
        <dbReference type="Pfam" id="PF10659"/>
    </source>
</evidence>
<dbReference type="GO" id="GO:0098552">
    <property type="term" value="C:side of membrane"/>
    <property type="evidence" value="ECO:0007669"/>
    <property type="project" value="UniProtKB-KW"/>
</dbReference>
<keyword evidence="7" id="KW-0449">Lipoprotein</keyword>
<accession>M4SYV9</accession>
<dbReference type="EMBL" id="KC612426">
    <property type="protein sequence ID" value="AGH59857.1"/>
    <property type="molecule type" value="Genomic_DNA"/>
</dbReference>
<feature type="compositionally biased region" description="Basic and acidic residues" evidence="8">
    <location>
        <begin position="403"/>
        <end position="420"/>
    </location>
</feature>
<keyword evidence="4" id="KW-0336">GPI-anchor</keyword>
<sequence length="502" mass="54338">MPTKHIVLTLVLFTSIQYAAAVLTNDAAATNINNICDEEYYLKKLAEYLQKKVDHQTQGLKQAALTATKYEIAAAAARAPEHRCLLGALAQLARHIATKKAEAAETQNTHLTNAIAAIHKQRGTIAAIIEFSKLKVAIDAGSVHGTATNSDTMLKFKVDHSGSPACVLPDESSARNIGGTQPKPAALLKMKLTDLQDVQKIHKLDKLTMQSGTSTCPTTANGHTVAQALNGCNWAGAGSAATADKETNYAGLTATPTAIYKITGSTKSCAKNVEEKQNSATNSDKLADLICEAMETQMPTAELPEFTGTNLQNNEIIQTAVAACTPAFNKLTKLDDIRSSEELKKYIKAKYGTDKDAFKSNFKALVETATVPVREGEEIKPKPISQITLESDTHAVMARLEKQRTETERMDRPADKHPNPKNDGTTTECNGINDKIECGNKNGCKYNDENRKCENDPAKATATAETTSKCSDKKNQDECKDGCKWKNNACKDSSISLNKKIF</sequence>
<keyword evidence="9" id="KW-0732">Signal</keyword>
<dbReference type="AlphaFoldDB" id="M4SYV9"/>
<evidence type="ECO:0000256" key="4">
    <source>
        <dbReference type="ARBA" id="ARBA00022622"/>
    </source>
</evidence>
<dbReference type="InterPro" id="IPR019609">
    <property type="entry name" value="Variant_surf_glycoprt_trypan_C"/>
</dbReference>
<dbReference type="SUPFAM" id="SSF58087">
    <property type="entry name" value="Variant surface glycoprotein (N-terminal domain)"/>
    <property type="match status" value="1"/>
</dbReference>
<organism evidence="11">
    <name type="scientific">Trypanosoma brucei</name>
    <dbReference type="NCBI Taxonomy" id="5691"/>
    <lineage>
        <taxon>Eukaryota</taxon>
        <taxon>Discoba</taxon>
        <taxon>Euglenozoa</taxon>
        <taxon>Kinetoplastea</taxon>
        <taxon>Metakinetoplastina</taxon>
        <taxon>Trypanosomatida</taxon>
        <taxon>Trypanosomatidae</taxon>
        <taxon>Trypanosoma</taxon>
    </lineage>
</organism>
<feature type="compositionally biased region" description="Low complexity" evidence="8">
    <location>
        <begin position="458"/>
        <end position="467"/>
    </location>
</feature>
<evidence type="ECO:0000256" key="9">
    <source>
        <dbReference type="SAM" id="SignalP"/>
    </source>
</evidence>
<keyword evidence="6" id="KW-0325">Glycoprotein</keyword>
<comment type="subcellular location">
    <subcellularLocation>
        <location evidence="2">Cell membrane</location>
        <topology evidence="2">Lipid-anchor</topology>
        <topology evidence="2">GPI-anchor</topology>
    </subcellularLocation>
</comment>
<feature type="region of interest" description="Disordered" evidence="8">
    <location>
        <begin position="450"/>
        <end position="479"/>
    </location>
</feature>
<evidence type="ECO:0000256" key="5">
    <source>
        <dbReference type="ARBA" id="ARBA00023136"/>
    </source>
</evidence>
<reference evidence="11" key="1">
    <citation type="submission" date="2013-02" db="EMBL/GenBank/DDBJ databases">
        <authorList>
            <person name="Cross G.A.M."/>
            <person name="Kim H.-S."/>
            <person name="Wickstead B."/>
        </authorList>
    </citation>
    <scope>NUCLEOTIDE SEQUENCE</scope>
    <source>
        <strain evidence="11">Lister 427</strain>
    </source>
</reference>
<comment type="function">
    <text evidence="1">VSG forms a coat on the surface of the parasite. The trypanosome evades the immune response of the host by expressing a series of antigenically distinct VSGs from an estimated 1000 VSG genes.</text>
</comment>
<feature type="compositionally biased region" description="Basic and acidic residues" evidence="8">
    <location>
        <begin position="470"/>
        <end position="479"/>
    </location>
</feature>
<keyword evidence="5" id="KW-0472">Membrane</keyword>